<evidence type="ECO:0000256" key="2">
    <source>
        <dbReference type="ARBA" id="ARBA00022448"/>
    </source>
</evidence>
<name>A0A2H0XZS3_UNCSA</name>
<keyword evidence="6 7" id="KW-0472">Membrane</keyword>
<feature type="transmembrane region" description="Helical" evidence="7">
    <location>
        <begin position="48"/>
        <end position="71"/>
    </location>
</feature>
<keyword evidence="3" id="KW-1003">Cell membrane</keyword>
<evidence type="ECO:0000313" key="9">
    <source>
        <dbReference type="EMBL" id="PIS30606.1"/>
    </source>
</evidence>
<dbReference type="PANTHER" id="PTHR43266:SF2">
    <property type="entry name" value="MAJOR FACILITATOR SUPERFAMILY (MFS) PROFILE DOMAIN-CONTAINING PROTEIN"/>
    <property type="match status" value="1"/>
</dbReference>
<sequence length="400" mass="44170">MLVSFRQVLSNFGFLALWFGQLNSQLADRVFVYVLMVIAYRLTHTNLGVVVPLLAFGIPSVLFGPLAGVFVDKWDRKWVLAITSIIRGLLILLIIPLVEQSLVLIFMVSFLIYTATQFFAPAESSAIPELVKRDDLIVANSLFMITWMGASVIGFGLGAPLVNIFSNEGTFIASAVLYFLAAVAIFLVPLKPRERRQEGKNPSIIKDLLFGIEFIRRRQIVRYSLYKLFVATAAIAIISLLAISYAKEVLGIEAKNFGYLIFAVGAGMLFGMGFLERLRRWLTKGTIVVLSFIMSGLALILIGRVSDLYLALFLIFLLGVGNIFITSSIQTILQQRIPRRIRGRVFGIQNMLINSAFVFPVILAGAAADIYGVQATMGALGWLVVLTGLAGIFLPKFRTV</sequence>
<feature type="transmembrane region" description="Helical" evidence="7">
    <location>
        <begin position="101"/>
        <end position="120"/>
    </location>
</feature>
<feature type="transmembrane region" description="Helical" evidence="7">
    <location>
        <begin position="257"/>
        <end position="275"/>
    </location>
</feature>
<dbReference type="Gene3D" id="1.20.1250.20">
    <property type="entry name" value="MFS general substrate transporter like domains"/>
    <property type="match status" value="1"/>
</dbReference>
<dbReference type="PROSITE" id="PS50850">
    <property type="entry name" value="MFS"/>
    <property type="match status" value="1"/>
</dbReference>
<comment type="caution">
    <text evidence="9">The sequence shown here is derived from an EMBL/GenBank/DDBJ whole genome shotgun (WGS) entry which is preliminary data.</text>
</comment>
<dbReference type="SUPFAM" id="SSF103473">
    <property type="entry name" value="MFS general substrate transporter"/>
    <property type="match status" value="1"/>
</dbReference>
<evidence type="ECO:0000256" key="3">
    <source>
        <dbReference type="ARBA" id="ARBA00022475"/>
    </source>
</evidence>
<dbReference type="InterPro" id="IPR036259">
    <property type="entry name" value="MFS_trans_sf"/>
</dbReference>
<dbReference type="EMBL" id="PEYM01000052">
    <property type="protein sequence ID" value="PIS30606.1"/>
    <property type="molecule type" value="Genomic_DNA"/>
</dbReference>
<comment type="subcellular location">
    <subcellularLocation>
        <location evidence="1">Cell membrane</location>
        <topology evidence="1">Multi-pass membrane protein</topology>
    </subcellularLocation>
</comment>
<protein>
    <recommendedName>
        <fullName evidence="8">Major facilitator superfamily (MFS) profile domain-containing protein</fullName>
    </recommendedName>
</protein>
<feature type="domain" description="Major facilitator superfamily (MFS) profile" evidence="8">
    <location>
        <begin position="220"/>
        <end position="400"/>
    </location>
</feature>
<dbReference type="Pfam" id="PF07690">
    <property type="entry name" value="MFS_1"/>
    <property type="match status" value="1"/>
</dbReference>
<gene>
    <name evidence="9" type="ORF">COT42_02585</name>
</gene>
<reference evidence="9 10" key="1">
    <citation type="submission" date="2017-09" db="EMBL/GenBank/DDBJ databases">
        <title>Depth-based differentiation of microbial function through sediment-hosted aquifers and enrichment of novel symbionts in the deep terrestrial subsurface.</title>
        <authorList>
            <person name="Probst A.J."/>
            <person name="Ladd B."/>
            <person name="Jarett J.K."/>
            <person name="Geller-Mcgrath D.E."/>
            <person name="Sieber C.M."/>
            <person name="Emerson J.B."/>
            <person name="Anantharaman K."/>
            <person name="Thomas B.C."/>
            <person name="Malmstrom R."/>
            <person name="Stieglmeier M."/>
            <person name="Klingl A."/>
            <person name="Woyke T."/>
            <person name="Ryan C.M."/>
            <person name="Banfield J.F."/>
        </authorList>
    </citation>
    <scope>NUCLEOTIDE SEQUENCE [LARGE SCALE GENOMIC DNA]</scope>
    <source>
        <strain evidence="9">CG08_land_8_20_14_0_20_45_16</strain>
    </source>
</reference>
<keyword evidence="4 7" id="KW-0812">Transmembrane</keyword>
<keyword evidence="2" id="KW-0813">Transport</keyword>
<evidence type="ECO:0000256" key="6">
    <source>
        <dbReference type="ARBA" id="ARBA00023136"/>
    </source>
</evidence>
<accession>A0A2H0XZS3</accession>
<evidence type="ECO:0000256" key="4">
    <source>
        <dbReference type="ARBA" id="ARBA00022692"/>
    </source>
</evidence>
<dbReference type="GO" id="GO:0005886">
    <property type="term" value="C:plasma membrane"/>
    <property type="evidence" value="ECO:0007669"/>
    <property type="project" value="UniProtKB-SubCell"/>
</dbReference>
<evidence type="ECO:0000256" key="7">
    <source>
        <dbReference type="SAM" id="Phobius"/>
    </source>
</evidence>
<dbReference type="GO" id="GO:0022857">
    <property type="term" value="F:transmembrane transporter activity"/>
    <property type="evidence" value="ECO:0007669"/>
    <property type="project" value="InterPro"/>
</dbReference>
<evidence type="ECO:0000259" key="8">
    <source>
        <dbReference type="PROSITE" id="PS50850"/>
    </source>
</evidence>
<proteinExistence type="predicted"/>
<dbReference type="AlphaFoldDB" id="A0A2H0XZS3"/>
<organism evidence="9 10">
    <name type="scientific">Candidatus Saganbacteria bacterium CG08_land_8_20_14_0_20_45_16</name>
    <dbReference type="NCBI Taxonomy" id="2014293"/>
    <lineage>
        <taxon>Bacteria</taxon>
        <taxon>Bacillati</taxon>
        <taxon>Saganbacteria</taxon>
    </lineage>
</organism>
<feature type="transmembrane region" description="Helical" evidence="7">
    <location>
        <begin position="225"/>
        <end position="245"/>
    </location>
</feature>
<dbReference type="PANTHER" id="PTHR43266">
    <property type="entry name" value="MACROLIDE-EFFLUX PROTEIN"/>
    <property type="match status" value="1"/>
</dbReference>
<evidence type="ECO:0000313" key="10">
    <source>
        <dbReference type="Proteomes" id="UP000231343"/>
    </source>
</evidence>
<keyword evidence="5 7" id="KW-1133">Transmembrane helix</keyword>
<feature type="transmembrane region" description="Helical" evidence="7">
    <location>
        <begin position="78"/>
        <end position="95"/>
    </location>
</feature>
<dbReference type="InterPro" id="IPR020846">
    <property type="entry name" value="MFS_dom"/>
</dbReference>
<feature type="transmembrane region" description="Helical" evidence="7">
    <location>
        <begin position="171"/>
        <end position="190"/>
    </location>
</feature>
<feature type="transmembrane region" description="Helical" evidence="7">
    <location>
        <begin position="141"/>
        <end position="165"/>
    </location>
</feature>
<evidence type="ECO:0000256" key="1">
    <source>
        <dbReference type="ARBA" id="ARBA00004651"/>
    </source>
</evidence>
<evidence type="ECO:0000256" key="5">
    <source>
        <dbReference type="ARBA" id="ARBA00022989"/>
    </source>
</evidence>
<dbReference type="CDD" id="cd06173">
    <property type="entry name" value="MFS_MefA_like"/>
    <property type="match status" value="1"/>
</dbReference>
<feature type="transmembrane region" description="Helical" evidence="7">
    <location>
        <begin position="282"/>
        <end position="302"/>
    </location>
</feature>
<dbReference type="Proteomes" id="UP000231343">
    <property type="component" value="Unassembled WGS sequence"/>
</dbReference>
<feature type="transmembrane region" description="Helical" evidence="7">
    <location>
        <begin position="373"/>
        <end position="394"/>
    </location>
</feature>
<feature type="transmembrane region" description="Helical" evidence="7">
    <location>
        <begin position="308"/>
        <end position="333"/>
    </location>
</feature>
<dbReference type="InterPro" id="IPR011701">
    <property type="entry name" value="MFS"/>
</dbReference>
<feature type="transmembrane region" description="Helical" evidence="7">
    <location>
        <begin position="345"/>
        <end position="367"/>
    </location>
</feature>